<reference evidence="2" key="1">
    <citation type="submission" date="2018-02" db="EMBL/GenBank/DDBJ databases">
        <authorList>
            <person name="Cohen D.B."/>
            <person name="Kent A.D."/>
        </authorList>
    </citation>
    <scope>NUCLEOTIDE SEQUENCE</scope>
</reference>
<organism evidence="2">
    <name type="scientific">Fagus sylvatica</name>
    <name type="common">Beechnut</name>
    <dbReference type="NCBI Taxonomy" id="28930"/>
    <lineage>
        <taxon>Eukaryota</taxon>
        <taxon>Viridiplantae</taxon>
        <taxon>Streptophyta</taxon>
        <taxon>Embryophyta</taxon>
        <taxon>Tracheophyta</taxon>
        <taxon>Spermatophyta</taxon>
        <taxon>Magnoliopsida</taxon>
        <taxon>eudicotyledons</taxon>
        <taxon>Gunneridae</taxon>
        <taxon>Pentapetalae</taxon>
        <taxon>rosids</taxon>
        <taxon>fabids</taxon>
        <taxon>Fagales</taxon>
        <taxon>Fagaceae</taxon>
        <taxon>Fagus</taxon>
    </lineage>
</organism>
<dbReference type="PANTHER" id="PTHR43866">
    <property type="entry name" value="MALONATE-SEMIALDEHYDE DEHYDROGENASE"/>
    <property type="match status" value="1"/>
</dbReference>
<dbReference type="GO" id="GO:0004491">
    <property type="term" value="F:methylmalonate-semialdehyde dehydrogenase (acylating, NAD) activity"/>
    <property type="evidence" value="ECO:0007669"/>
    <property type="project" value="InterPro"/>
</dbReference>
<dbReference type="Gene3D" id="3.40.309.10">
    <property type="entry name" value="Aldehyde Dehydrogenase, Chain A, domain 2"/>
    <property type="match status" value="1"/>
</dbReference>
<dbReference type="GO" id="GO:0005739">
    <property type="term" value="C:mitochondrion"/>
    <property type="evidence" value="ECO:0007669"/>
    <property type="project" value="TreeGrafter"/>
</dbReference>
<dbReference type="AlphaFoldDB" id="A0A2N9EF01"/>
<sequence>MQAGSIEEAINIINRHKYSNGASIFTTSGVAARKFQTEIEVGQVGINVPISVPLPFSSFTSCKPSFAGDLNFDGKAGIQFYTQVKTVTQQWKDILGNSGASLPMPSS</sequence>
<dbReference type="InterPro" id="IPR016163">
    <property type="entry name" value="Ald_DH_C"/>
</dbReference>
<dbReference type="InterPro" id="IPR010061">
    <property type="entry name" value="MeMal-semiAld_DH"/>
</dbReference>
<dbReference type="SUPFAM" id="SSF53720">
    <property type="entry name" value="ALDH-like"/>
    <property type="match status" value="1"/>
</dbReference>
<dbReference type="Pfam" id="PF00171">
    <property type="entry name" value="Aldedh"/>
    <property type="match status" value="1"/>
</dbReference>
<evidence type="ECO:0000313" key="2">
    <source>
        <dbReference type="EMBL" id="SPC73325.1"/>
    </source>
</evidence>
<dbReference type="GO" id="GO:0006574">
    <property type="term" value="P:L-valine catabolic process"/>
    <property type="evidence" value="ECO:0007669"/>
    <property type="project" value="TreeGrafter"/>
</dbReference>
<dbReference type="InterPro" id="IPR015590">
    <property type="entry name" value="Aldehyde_DH_dom"/>
</dbReference>
<proteinExistence type="predicted"/>
<name>A0A2N9EF01_FAGSY</name>
<accession>A0A2N9EF01</accession>
<dbReference type="GO" id="GO:0006210">
    <property type="term" value="P:thymine catabolic process"/>
    <property type="evidence" value="ECO:0007669"/>
    <property type="project" value="TreeGrafter"/>
</dbReference>
<dbReference type="PANTHER" id="PTHR43866:SF6">
    <property type="entry name" value="METHYLMALONATE-SEMIALDEHYDE DEHYDROGENASE (COA ACYLATING)"/>
    <property type="match status" value="1"/>
</dbReference>
<feature type="domain" description="Aldehyde dehydrogenase" evidence="1">
    <location>
        <begin position="3"/>
        <end position="87"/>
    </location>
</feature>
<dbReference type="InterPro" id="IPR016161">
    <property type="entry name" value="Ald_DH/histidinol_DH"/>
</dbReference>
<gene>
    <name evidence="2" type="ORF">FSB_LOCUS1207</name>
</gene>
<dbReference type="EMBL" id="OIVN01000051">
    <property type="protein sequence ID" value="SPC73325.1"/>
    <property type="molecule type" value="Genomic_DNA"/>
</dbReference>
<protein>
    <recommendedName>
        <fullName evidence="1">Aldehyde dehydrogenase domain-containing protein</fullName>
    </recommendedName>
</protein>
<evidence type="ECO:0000259" key="1">
    <source>
        <dbReference type="Pfam" id="PF00171"/>
    </source>
</evidence>